<keyword evidence="5" id="KW-0676">Redox-active center</keyword>
<feature type="transmembrane region" description="Helical" evidence="7">
    <location>
        <begin position="35"/>
        <end position="57"/>
    </location>
</feature>
<comment type="similarity">
    <text evidence="1">Belongs to the thioredoxin family. DsbA subfamily.</text>
</comment>
<keyword evidence="3" id="KW-0560">Oxidoreductase</keyword>
<dbReference type="InterPro" id="IPR012336">
    <property type="entry name" value="Thioredoxin-like_fold"/>
</dbReference>
<comment type="caution">
    <text evidence="9">The sequence shown here is derived from an EMBL/GenBank/DDBJ whole genome shotgun (WGS) entry which is preliminary data.</text>
</comment>
<dbReference type="AlphaFoldDB" id="A0A1G2P0Y4"/>
<keyword evidence="7" id="KW-1133">Transmembrane helix</keyword>
<evidence type="ECO:0000256" key="1">
    <source>
        <dbReference type="ARBA" id="ARBA00005791"/>
    </source>
</evidence>
<evidence type="ECO:0000313" key="10">
    <source>
        <dbReference type="Proteomes" id="UP000177269"/>
    </source>
</evidence>
<keyword evidence="4" id="KW-1015">Disulfide bond</keyword>
<dbReference type="InterPro" id="IPR036249">
    <property type="entry name" value="Thioredoxin-like_sf"/>
</dbReference>
<evidence type="ECO:0000256" key="3">
    <source>
        <dbReference type="ARBA" id="ARBA00023002"/>
    </source>
</evidence>
<dbReference type="Pfam" id="PF13462">
    <property type="entry name" value="Thioredoxin_4"/>
    <property type="match status" value="1"/>
</dbReference>
<dbReference type="PROSITE" id="PS51352">
    <property type="entry name" value="THIOREDOXIN_2"/>
    <property type="match status" value="1"/>
</dbReference>
<dbReference type="GO" id="GO:0016491">
    <property type="term" value="F:oxidoreductase activity"/>
    <property type="evidence" value="ECO:0007669"/>
    <property type="project" value="UniProtKB-KW"/>
</dbReference>
<dbReference type="Gene3D" id="3.40.30.10">
    <property type="entry name" value="Glutaredoxin"/>
    <property type="match status" value="1"/>
</dbReference>
<evidence type="ECO:0000259" key="8">
    <source>
        <dbReference type="PROSITE" id="PS51352"/>
    </source>
</evidence>
<keyword evidence="7" id="KW-0812">Transmembrane</keyword>
<evidence type="ECO:0000256" key="4">
    <source>
        <dbReference type="ARBA" id="ARBA00023157"/>
    </source>
</evidence>
<feature type="domain" description="Thioredoxin" evidence="8">
    <location>
        <begin position="56"/>
        <end position="240"/>
    </location>
</feature>
<proteinExistence type="inferred from homology"/>
<dbReference type="PANTHER" id="PTHR13887:SF14">
    <property type="entry name" value="DISULFIDE BOND FORMATION PROTEIN D"/>
    <property type="match status" value="1"/>
</dbReference>
<dbReference type="Proteomes" id="UP000177269">
    <property type="component" value="Unassembled WGS sequence"/>
</dbReference>
<name>A0A1G2P0Y4_9BACT</name>
<keyword evidence="7" id="KW-0472">Membrane</keyword>
<feature type="compositionally biased region" description="Basic and acidic residues" evidence="6">
    <location>
        <begin position="9"/>
        <end position="24"/>
    </location>
</feature>
<dbReference type="PANTHER" id="PTHR13887">
    <property type="entry name" value="GLUTATHIONE S-TRANSFERASE KAPPA"/>
    <property type="match status" value="1"/>
</dbReference>
<evidence type="ECO:0000256" key="6">
    <source>
        <dbReference type="SAM" id="MobiDB-lite"/>
    </source>
</evidence>
<sequence>MEDNQNLTAEEREQKRKERAERLEKGMNKETRNRFLLWLSVIILIIAVIVAMVMVVGKGGSDGDVTIAESVTAKDWVKGNPEATTTLIEYADFECPACAQYHPVIKQLEEEYGDKIRFVYRHFPLQQHINARPSARAAEAAGLQGKFFEMHDLIYTNQKEWAAKPNGKEIFRRYAEELGLNMEKYDNDYESRQIGDKISEDYTSGVKYGVKGTPTFYLNNTKLSPKSFEDFRRSIAESIEGAVNN</sequence>
<protein>
    <recommendedName>
        <fullName evidence="8">Thioredoxin domain-containing protein</fullName>
    </recommendedName>
</protein>
<evidence type="ECO:0000256" key="5">
    <source>
        <dbReference type="ARBA" id="ARBA00023284"/>
    </source>
</evidence>
<evidence type="ECO:0000313" key="9">
    <source>
        <dbReference type="EMBL" id="OHA42006.1"/>
    </source>
</evidence>
<reference evidence="9 10" key="1">
    <citation type="journal article" date="2016" name="Nat. Commun.">
        <title>Thousands of microbial genomes shed light on interconnected biogeochemical processes in an aquifer system.</title>
        <authorList>
            <person name="Anantharaman K."/>
            <person name="Brown C.T."/>
            <person name="Hug L.A."/>
            <person name="Sharon I."/>
            <person name="Castelle C.J."/>
            <person name="Probst A.J."/>
            <person name="Thomas B.C."/>
            <person name="Singh A."/>
            <person name="Wilkins M.J."/>
            <person name="Karaoz U."/>
            <person name="Brodie E.L."/>
            <person name="Williams K.H."/>
            <person name="Hubbard S.S."/>
            <person name="Banfield J.F."/>
        </authorList>
    </citation>
    <scope>NUCLEOTIDE SEQUENCE [LARGE SCALE GENOMIC DNA]</scope>
</reference>
<keyword evidence="2" id="KW-0732">Signal</keyword>
<accession>A0A1G2P0Y4</accession>
<dbReference type="SUPFAM" id="SSF52833">
    <property type="entry name" value="Thioredoxin-like"/>
    <property type="match status" value="1"/>
</dbReference>
<dbReference type="EMBL" id="MHSK01000021">
    <property type="protein sequence ID" value="OHA42006.1"/>
    <property type="molecule type" value="Genomic_DNA"/>
</dbReference>
<feature type="region of interest" description="Disordered" evidence="6">
    <location>
        <begin position="1"/>
        <end position="24"/>
    </location>
</feature>
<evidence type="ECO:0000256" key="7">
    <source>
        <dbReference type="SAM" id="Phobius"/>
    </source>
</evidence>
<organism evidence="9 10">
    <name type="scientific">Candidatus Taylorbacteria bacterium RIFCSPLOWO2_12_FULL_43_20</name>
    <dbReference type="NCBI Taxonomy" id="1802332"/>
    <lineage>
        <taxon>Bacteria</taxon>
        <taxon>Candidatus Tayloriibacteriota</taxon>
    </lineage>
</organism>
<dbReference type="InterPro" id="IPR013766">
    <property type="entry name" value="Thioredoxin_domain"/>
</dbReference>
<gene>
    <name evidence="9" type="ORF">A3G52_01790</name>
</gene>
<evidence type="ECO:0000256" key="2">
    <source>
        <dbReference type="ARBA" id="ARBA00022729"/>
    </source>
</evidence>